<feature type="transmembrane region" description="Helical" evidence="10">
    <location>
        <begin position="252"/>
        <end position="278"/>
    </location>
</feature>
<feature type="transmembrane region" description="Helical" evidence="10">
    <location>
        <begin position="219"/>
        <end position="240"/>
    </location>
</feature>
<feature type="transmembrane region" description="Helical" evidence="10">
    <location>
        <begin position="188"/>
        <end position="207"/>
    </location>
</feature>
<reference evidence="13 14" key="1">
    <citation type="submission" date="2022-06" db="EMBL/GenBank/DDBJ databases">
        <title>Rhizosaccharibacter gen. nov. sp. nov. KSS12, endophytic bacteria isolated from sugarcane.</title>
        <authorList>
            <person name="Pitiwittayakul N."/>
        </authorList>
    </citation>
    <scope>NUCLEOTIDE SEQUENCE [LARGE SCALE GENOMIC DNA]</scope>
    <source>
        <strain evidence="13 14">KSS12</strain>
    </source>
</reference>
<dbReference type="PANTHER" id="PTHR11562">
    <property type="entry name" value="CATION EFFLUX PROTEIN/ ZINC TRANSPORTER"/>
    <property type="match status" value="1"/>
</dbReference>
<keyword evidence="5" id="KW-0862">Zinc</keyword>
<evidence type="ECO:0000256" key="4">
    <source>
        <dbReference type="ARBA" id="ARBA00022692"/>
    </source>
</evidence>
<feature type="transmembrane region" description="Helical" evidence="10">
    <location>
        <begin position="284"/>
        <end position="301"/>
    </location>
</feature>
<evidence type="ECO:0000256" key="5">
    <source>
        <dbReference type="ARBA" id="ARBA00022906"/>
    </source>
</evidence>
<evidence type="ECO:0000259" key="11">
    <source>
        <dbReference type="Pfam" id="PF01545"/>
    </source>
</evidence>
<evidence type="ECO:0000256" key="9">
    <source>
        <dbReference type="SAM" id="MobiDB-lite"/>
    </source>
</evidence>
<dbReference type="InterPro" id="IPR027469">
    <property type="entry name" value="Cation_efflux_TMD_sf"/>
</dbReference>
<accession>A0ABT1VTE1</accession>
<dbReference type="SUPFAM" id="SSF161111">
    <property type="entry name" value="Cation efflux protein transmembrane domain-like"/>
    <property type="match status" value="1"/>
</dbReference>
<feature type="domain" description="Cation efflux protein transmembrane" evidence="11">
    <location>
        <begin position="120"/>
        <end position="306"/>
    </location>
</feature>
<evidence type="ECO:0000259" key="12">
    <source>
        <dbReference type="Pfam" id="PF16916"/>
    </source>
</evidence>
<organism evidence="13 14">
    <name type="scientific">Rhizosaccharibacter radicis</name>
    <dbReference type="NCBI Taxonomy" id="2782605"/>
    <lineage>
        <taxon>Bacteria</taxon>
        <taxon>Pseudomonadati</taxon>
        <taxon>Pseudomonadota</taxon>
        <taxon>Alphaproteobacteria</taxon>
        <taxon>Acetobacterales</taxon>
        <taxon>Acetobacteraceae</taxon>
        <taxon>Rhizosaccharibacter</taxon>
    </lineage>
</organism>
<evidence type="ECO:0000256" key="1">
    <source>
        <dbReference type="ARBA" id="ARBA00004141"/>
    </source>
</evidence>
<dbReference type="InterPro" id="IPR002524">
    <property type="entry name" value="Cation_efflux"/>
</dbReference>
<dbReference type="SUPFAM" id="SSF160240">
    <property type="entry name" value="Cation efflux protein cytoplasmic domain-like"/>
    <property type="match status" value="1"/>
</dbReference>
<feature type="compositionally biased region" description="Basic and acidic residues" evidence="9">
    <location>
        <begin position="22"/>
        <end position="42"/>
    </location>
</feature>
<feature type="compositionally biased region" description="Basic residues" evidence="9">
    <location>
        <begin position="97"/>
        <end position="110"/>
    </location>
</feature>
<dbReference type="PANTHER" id="PTHR11562:SF17">
    <property type="entry name" value="RE54080P-RELATED"/>
    <property type="match status" value="1"/>
</dbReference>
<feature type="transmembrane region" description="Helical" evidence="10">
    <location>
        <begin position="148"/>
        <end position="167"/>
    </location>
</feature>
<feature type="region of interest" description="Disordered" evidence="9">
    <location>
        <begin position="1"/>
        <end position="110"/>
    </location>
</feature>
<gene>
    <name evidence="13" type="ORF">NFI88_01960</name>
</gene>
<dbReference type="Gene3D" id="1.20.1510.10">
    <property type="entry name" value="Cation efflux protein transmembrane domain"/>
    <property type="match status" value="1"/>
</dbReference>
<keyword evidence="3" id="KW-0813">Transport</keyword>
<name>A0ABT1VTE1_9PROT</name>
<evidence type="ECO:0000256" key="7">
    <source>
        <dbReference type="ARBA" id="ARBA00023065"/>
    </source>
</evidence>
<evidence type="ECO:0000256" key="10">
    <source>
        <dbReference type="SAM" id="Phobius"/>
    </source>
</evidence>
<dbReference type="InterPro" id="IPR036837">
    <property type="entry name" value="Cation_efflux_CTD_sf"/>
</dbReference>
<sequence length="400" mass="42106">MDERHDAPPRAAGGSVPANDRTGGRHDPGAPRRDPLHREHPGGEAPHATPADREVPRLEPVEADDRRHGCAGHHDGHHDHDHHDHAHPHHDHDHGGGHGHHHGPGGHHHAPANFGTAFAVGISLNLLYVAGEAFYGVLADSLSLVADAAHNLGDVLGLVAAWLAAVLSRRRPSSRFTYGLRRSSILSALFNAVVLLVATGGIAVEAVRRLVSPGEPAGLTVMVVAAIGIAVNGGTALLFMSGARNDINLRGAFLHMAADAATAAAVVVAGALILFTGWTWIDPVASLLVGLVILLGTWSLLRQSLDLALDAVPPGIDRGAVERMLLALPGVAGLHHLHIWAVSTTETALTVHLVHPHGYPEDAMLRDASDQLRRRHNIAHSTFQVERAPACPPCALEGAA</sequence>
<evidence type="ECO:0000256" key="2">
    <source>
        <dbReference type="ARBA" id="ARBA00008873"/>
    </source>
</evidence>
<evidence type="ECO:0000313" key="14">
    <source>
        <dbReference type="Proteomes" id="UP001524547"/>
    </source>
</evidence>
<proteinExistence type="inferred from homology"/>
<dbReference type="Pfam" id="PF01545">
    <property type="entry name" value="Cation_efflux"/>
    <property type="match status" value="1"/>
</dbReference>
<comment type="subcellular location">
    <subcellularLocation>
        <location evidence="1">Membrane</location>
        <topology evidence="1">Multi-pass membrane protein</topology>
    </subcellularLocation>
</comment>
<keyword evidence="5" id="KW-0864">Zinc transport</keyword>
<keyword evidence="14" id="KW-1185">Reference proteome</keyword>
<dbReference type="NCBIfam" id="TIGR01297">
    <property type="entry name" value="CDF"/>
    <property type="match status" value="1"/>
</dbReference>
<evidence type="ECO:0000256" key="8">
    <source>
        <dbReference type="ARBA" id="ARBA00023136"/>
    </source>
</evidence>
<comment type="caution">
    <text evidence="13">The sequence shown here is derived from an EMBL/GenBank/DDBJ whole genome shotgun (WGS) entry which is preliminary data.</text>
</comment>
<dbReference type="InterPro" id="IPR058533">
    <property type="entry name" value="Cation_efflux_TM"/>
</dbReference>
<dbReference type="InterPro" id="IPR050681">
    <property type="entry name" value="CDF/SLC30A"/>
</dbReference>
<dbReference type="Pfam" id="PF16916">
    <property type="entry name" value="ZT_dimer"/>
    <property type="match status" value="1"/>
</dbReference>
<feature type="domain" description="Cation efflux protein cytoplasmic" evidence="12">
    <location>
        <begin position="313"/>
        <end position="387"/>
    </location>
</feature>
<keyword evidence="6 10" id="KW-1133">Transmembrane helix</keyword>
<protein>
    <submittedName>
        <fullName evidence="13">Cation diffusion facilitator family transporter</fullName>
    </submittedName>
</protein>
<dbReference type="RefSeq" id="WP_422918340.1">
    <property type="nucleotide sequence ID" value="NZ_JAMZEJ010000001.1"/>
</dbReference>
<keyword evidence="7" id="KW-0406">Ion transport</keyword>
<feature type="compositionally biased region" description="Basic and acidic residues" evidence="9">
    <location>
        <begin position="50"/>
        <end position="96"/>
    </location>
</feature>
<dbReference type="EMBL" id="JAMZEJ010000001">
    <property type="protein sequence ID" value="MCQ8239605.1"/>
    <property type="molecule type" value="Genomic_DNA"/>
</dbReference>
<comment type="similarity">
    <text evidence="2">Belongs to the cation diffusion facilitator (CDF) transporter (TC 2.A.4) family. SLC30A subfamily.</text>
</comment>
<evidence type="ECO:0000256" key="6">
    <source>
        <dbReference type="ARBA" id="ARBA00022989"/>
    </source>
</evidence>
<feature type="transmembrane region" description="Helical" evidence="10">
    <location>
        <begin position="110"/>
        <end position="128"/>
    </location>
</feature>
<keyword evidence="8 10" id="KW-0472">Membrane</keyword>
<evidence type="ECO:0000256" key="3">
    <source>
        <dbReference type="ARBA" id="ARBA00022448"/>
    </source>
</evidence>
<evidence type="ECO:0000313" key="13">
    <source>
        <dbReference type="EMBL" id="MCQ8239605.1"/>
    </source>
</evidence>
<keyword evidence="4 10" id="KW-0812">Transmembrane</keyword>
<dbReference type="Proteomes" id="UP001524547">
    <property type="component" value="Unassembled WGS sequence"/>
</dbReference>
<dbReference type="InterPro" id="IPR027470">
    <property type="entry name" value="Cation_efflux_CTD"/>
</dbReference>